<dbReference type="CDD" id="cd00211">
    <property type="entry name" value="PTS_IIA_fru"/>
    <property type="match status" value="1"/>
</dbReference>
<dbReference type="PANTHER" id="PTHR47738:SF1">
    <property type="entry name" value="NITROGEN REGULATORY PROTEIN"/>
    <property type="match status" value="1"/>
</dbReference>
<gene>
    <name evidence="2" type="ORF">CSA09_01250</name>
</gene>
<protein>
    <submittedName>
        <fullName evidence="2">PTS sugar transporter subunit IIA</fullName>
    </submittedName>
</protein>
<feature type="domain" description="PTS EIIA type-2" evidence="1">
    <location>
        <begin position="5"/>
        <end position="149"/>
    </location>
</feature>
<keyword evidence="2" id="KW-0813">Transport</keyword>
<dbReference type="Pfam" id="PF00359">
    <property type="entry name" value="PTS_EIIA_2"/>
    <property type="match status" value="1"/>
</dbReference>
<evidence type="ECO:0000313" key="3">
    <source>
        <dbReference type="Proteomes" id="UP000229278"/>
    </source>
</evidence>
<dbReference type="Gene3D" id="3.40.930.10">
    <property type="entry name" value="Mannitol-specific EII, Chain A"/>
    <property type="match status" value="1"/>
</dbReference>
<dbReference type="PANTHER" id="PTHR47738">
    <property type="entry name" value="PTS SYSTEM FRUCTOSE-LIKE EIIA COMPONENT-RELATED"/>
    <property type="match status" value="1"/>
</dbReference>
<comment type="caution">
    <text evidence="2">The sequence shown here is derived from an EMBL/GenBank/DDBJ whole genome shotgun (WGS) entry which is preliminary data.</text>
</comment>
<dbReference type="InterPro" id="IPR002178">
    <property type="entry name" value="PTS_EIIA_type-2_dom"/>
</dbReference>
<reference evidence="2 3" key="1">
    <citation type="submission" date="2017-10" db="EMBL/GenBank/DDBJ databases">
        <title>Novel microbial diversity and functional potential in the marine mammal oral microbiome.</title>
        <authorList>
            <person name="Dudek N.K."/>
            <person name="Sun C.L."/>
            <person name="Burstein D."/>
            <person name="Kantor R.S."/>
            <person name="Aliaga Goltsman D.S."/>
            <person name="Bik E.M."/>
            <person name="Thomas B.C."/>
            <person name="Banfield J.F."/>
            <person name="Relman D.A."/>
        </authorList>
    </citation>
    <scope>NUCLEOTIDE SEQUENCE [LARGE SCALE GENOMIC DNA]</scope>
    <source>
        <strain evidence="2">DOLJORAL78_50_517</strain>
    </source>
</reference>
<evidence type="ECO:0000259" key="1">
    <source>
        <dbReference type="PROSITE" id="PS51094"/>
    </source>
</evidence>
<keyword evidence="2" id="KW-0762">Sugar transport</keyword>
<proteinExistence type="predicted"/>
<dbReference type="InterPro" id="IPR016152">
    <property type="entry name" value="PTrfase/Anion_transptr"/>
</dbReference>
<evidence type="ECO:0000313" key="2">
    <source>
        <dbReference type="EMBL" id="PIE83513.1"/>
    </source>
</evidence>
<accession>A0A2G6PG21</accession>
<dbReference type="PROSITE" id="PS00372">
    <property type="entry name" value="PTS_EIIA_TYPE_2_HIS"/>
    <property type="match status" value="1"/>
</dbReference>
<dbReference type="PROSITE" id="PS51094">
    <property type="entry name" value="PTS_EIIA_TYPE_2"/>
    <property type="match status" value="1"/>
</dbReference>
<name>A0A2G6PG21_9GAMM</name>
<organism evidence="2 3">
    <name type="scientific">Candidatus Contendibacter odensensis</name>
    <dbReference type="NCBI Taxonomy" id="1400860"/>
    <lineage>
        <taxon>Bacteria</taxon>
        <taxon>Pseudomonadati</taxon>
        <taxon>Pseudomonadota</taxon>
        <taxon>Gammaproteobacteria</taxon>
        <taxon>Candidatus Competibacteraceae</taxon>
        <taxon>Candidatus Contendibacter</taxon>
    </lineage>
</organism>
<dbReference type="GO" id="GO:0030295">
    <property type="term" value="F:protein kinase activator activity"/>
    <property type="evidence" value="ECO:0007669"/>
    <property type="project" value="TreeGrafter"/>
</dbReference>
<dbReference type="SUPFAM" id="SSF55804">
    <property type="entry name" value="Phoshotransferase/anion transport protein"/>
    <property type="match status" value="1"/>
</dbReference>
<dbReference type="InterPro" id="IPR051541">
    <property type="entry name" value="PTS_SugarTrans_NitroReg"/>
</dbReference>
<sequence>MDISDLISCERIVCDSQVASKKRVIELMSELLATGQDDLASRPIFDSLIGRERLGSTGLGFGVALPHGRFSQNQHAIGAFVKLEQGIDFDAIDQQPVDLVFGLLVPDHYTDEHLKILAYLAEMFSDQNFCQQLRATHSDQQLFEQIRDWKPTAINSR</sequence>
<dbReference type="Proteomes" id="UP000229278">
    <property type="component" value="Unassembled WGS sequence"/>
</dbReference>
<dbReference type="EMBL" id="PDTV01000004">
    <property type="protein sequence ID" value="PIE83513.1"/>
    <property type="molecule type" value="Genomic_DNA"/>
</dbReference>
<dbReference type="AlphaFoldDB" id="A0A2G6PG21"/>